<dbReference type="SUPFAM" id="SSF56059">
    <property type="entry name" value="Glutathione synthetase ATP-binding domain-like"/>
    <property type="match status" value="1"/>
</dbReference>
<keyword evidence="6" id="KW-0436">Ligase</keyword>
<dbReference type="Pfam" id="PF22626">
    <property type="entry name" value="LysX_preATP_grasp"/>
    <property type="match status" value="1"/>
</dbReference>
<proteinExistence type="predicted"/>
<dbReference type="InterPro" id="IPR004666">
    <property type="entry name" value="Rp_bS6_RimK/Lys_biosynth_LsyX"/>
</dbReference>
<sequence>MSMSAPEVLLSVTMLRPEEKLLLEALRGRGVRVDTALPADLASLLAGRSAPPALALVRNLSHREAVDAARRLEYLGVRVVNSTRAIEVCNDKGLQAMLFESHGVPHPRSLLAFNFEQVRASVAEVGWPAVVKPVSGSWGRGVSLLTDGPCVDAWVGGRESADAASKLFPVLVQAHIDKPGHDLRVVVVGSEPVVAIRRSSDGWRTNTHLGAEVERTDVTPEMAGICEQIVKALGEGFYGVDLAEDRATGTLQVIEVNANPEFAHSSRRHGVDVAGLLSDYVSTSPVASEPVTGPNPTGVN</sequence>
<dbReference type="Gene3D" id="3.30.1490.20">
    <property type="entry name" value="ATP-grasp fold, A domain"/>
    <property type="match status" value="1"/>
</dbReference>
<keyword evidence="7" id="KW-1185">Reference proteome</keyword>
<dbReference type="InterPro" id="IPR013815">
    <property type="entry name" value="ATP_grasp_subdomain_1"/>
</dbReference>
<dbReference type="EMBL" id="BMXL01000024">
    <property type="protein sequence ID" value="GHD32605.1"/>
    <property type="molecule type" value="Genomic_DNA"/>
</dbReference>
<keyword evidence="2 4" id="KW-0547">Nucleotide-binding</keyword>
<protein>
    <submittedName>
        <fullName evidence="6">ATP-dependent carboxylate-amine/thiol ligase</fullName>
    </submittedName>
</protein>
<accession>A0A918XHT9</accession>
<dbReference type="PANTHER" id="PTHR21621:SF0">
    <property type="entry name" value="BETA-CITRYLGLUTAMATE SYNTHASE B-RELATED"/>
    <property type="match status" value="1"/>
</dbReference>
<dbReference type="PROSITE" id="PS50975">
    <property type="entry name" value="ATP_GRASP"/>
    <property type="match status" value="1"/>
</dbReference>
<dbReference type="SUPFAM" id="SSF52440">
    <property type="entry name" value="PreATP-grasp domain"/>
    <property type="match status" value="1"/>
</dbReference>
<evidence type="ECO:0000313" key="7">
    <source>
        <dbReference type="Proteomes" id="UP000654947"/>
    </source>
</evidence>
<dbReference type="GO" id="GO:0005524">
    <property type="term" value="F:ATP binding"/>
    <property type="evidence" value="ECO:0007669"/>
    <property type="project" value="UniProtKB-UniRule"/>
</dbReference>
<dbReference type="GO" id="GO:0009432">
    <property type="term" value="P:SOS response"/>
    <property type="evidence" value="ECO:0007669"/>
    <property type="project" value="TreeGrafter"/>
</dbReference>
<dbReference type="Gene3D" id="3.30.470.20">
    <property type="entry name" value="ATP-grasp fold, B domain"/>
    <property type="match status" value="1"/>
</dbReference>
<evidence type="ECO:0000256" key="1">
    <source>
        <dbReference type="ARBA" id="ARBA00022723"/>
    </source>
</evidence>
<dbReference type="PANTHER" id="PTHR21621">
    <property type="entry name" value="RIBOSOMAL PROTEIN S6 MODIFICATION PROTEIN"/>
    <property type="match status" value="1"/>
</dbReference>
<dbReference type="GO" id="GO:0018169">
    <property type="term" value="F:ribosomal S6-glutamic acid ligase activity"/>
    <property type="evidence" value="ECO:0007669"/>
    <property type="project" value="TreeGrafter"/>
</dbReference>
<dbReference type="InterPro" id="IPR013651">
    <property type="entry name" value="ATP-grasp_RimK-type"/>
</dbReference>
<dbReference type="GO" id="GO:0046872">
    <property type="term" value="F:metal ion binding"/>
    <property type="evidence" value="ECO:0007669"/>
    <property type="project" value="UniProtKB-KW"/>
</dbReference>
<dbReference type="InterPro" id="IPR054562">
    <property type="entry name" value="LysX/ArgX_preATP_grasp"/>
</dbReference>
<dbReference type="Pfam" id="PF08443">
    <property type="entry name" value="RimK"/>
    <property type="match status" value="1"/>
</dbReference>
<feature type="domain" description="ATP-grasp" evidence="5">
    <location>
        <begin position="96"/>
        <end position="282"/>
    </location>
</feature>
<dbReference type="NCBIfam" id="TIGR00768">
    <property type="entry name" value="rimK_fam"/>
    <property type="match status" value="1"/>
</dbReference>
<keyword evidence="1" id="KW-0479">Metal-binding</keyword>
<evidence type="ECO:0000259" key="5">
    <source>
        <dbReference type="PROSITE" id="PS50975"/>
    </source>
</evidence>
<organism evidence="6 7">
    <name type="scientific">Nocardiopsis kunsanensis</name>
    <dbReference type="NCBI Taxonomy" id="141693"/>
    <lineage>
        <taxon>Bacteria</taxon>
        <taxon>Bacillati</taxon>
        <taxon>Actinomycetota</taxon>
        <taxon>Actinomycetes</taxon>
        <taxon>Streptosporangiales</taxon>
        <taxon>Nocardiopsidaceae</taxon>
        <taxon>Nocardiopsis</taxon>
    </lineage>
</organism>
<dbReference type="InterPro" id="IPR011761">
    <property type="entry name" value="ATP-grasp"/>
</dbReference>
<dbReference type="AlphaFoldDB" id="A0A918XHT9"/>
<reference evidence="6 7" key="1">
    <citation type="journal article" date="2014" name="Int. J. Syst. Evol. Microbiol.">
        <title>Complete genome sequence of Corynebacterium casei LMG S-19264T (=DSM 44701T), isolated from a smear-ripened cheese.</title>
        <authorList>
            <consortium name="US DOE Joint Genome Institute (JGI-PGF)"/>
            <person name="Walter F."/>
            <person name="Albersmeier A."/>
            <person name="Kalinowski J."/>
            <person name="Ruckert C."/>
        </authorList>
    </citation>
    <scope>NUCLEOTIDE SEQUENCE [LARGE SCALE GENOMIC DNA]</scope>
    <source>
        <strain evidence="6 7">KCTC 19473</strain>
    </source>
</reference>
<name>A0A918XHT9_9ACTN</name>
<dbReference type="Gene3D" id="3.40.50.20">
    <property type="match status" value="1"/>
</dbReference>
<dbReference type="GO" id="GO:0005737">
    <property type="term" value="C:cytoplasm"/>
    <property type="evidence" value="ECO:0007669"/>
    <property type="project" value="TreeGrafter"/>
</dbReference>
<comment type="caution">
    <text evidence="6">The sequence shown here is derived from an EMBL/GenBank/DDBJ whole genome shotgun (WGS) entry which is preliminary data.</text>
</comment>
<keyword evidence="3 4" id="KW-0067">ATP-binding</keyword>
<gene>
    <name evidence="6" type="ORF">GCM10007147_36380</name>
</gene>
<dbReference type="InterPro" id="IPR016185">
    <property type="entry name" value="PreATP-grasp_dom_sf"/>
</dbReference>
<evidence type="ECO:0000313" key="6">
    <source>
        <dbReference type="EMBL" id="GHD32605.1"/>
    </source>
</evidence>
<evidence type="ECO:0000256" key="4">
    <source>
        <dbReference type="PROSITE-ProRule" id="PRU00409"/>
    </source>
</evidence>
<evidence type="ECO:0000256" key="2">
    <source>
        <dbReference type="ARBA" id="ARBA00022741"/>
    </source>
</evidence>
<evidence type="ECO:0000256" key="3">
    <source>
        <dbReference type="ARBA" id="ARBA00022840"/>
    </source>
</evidence>
<dbReference type="Proteomes" id="UP000654947">
    <property type="component" value="Unassembled WGS sequence"/>
</dbReference>